<dbReference type="OrthoDB" id="9806887at2"/>
<comment type="caution">
    <text evidence="6">The sequence shown here is derived from an EMBL/GenBank/DDBJ whole genome shotgun (WGS) entry which is preliminary data.</text>
</comment>
<dbReference type="AlphaFoldDB" id="R4Z6Y7"/>
<dbReference type="Gene3D" id="3.40.50.2000">
    <property type="entry name" value="Glycogen Phosphorylase B"/>
    <property type="match status" value="2"/>
</dbReference>
<feature type="domain" description="Glycosyltransferase subfamily 4-like N-terminal" evidence="5">
    <location>
        <begin position="55"/>
        <end position="215"/>
    </location>
</feature>
<sequence length="411" mass="43772">MTETSLNAPISTGPTVDAGPLSDAGRARMVELADQAGVRRIHMLGWRDLDDDEAGGSEVHASTVAALWAQAGLEITMRSSASVGRSAVGFRDGYRVVRRGSRYGVFPRAAAAEITGRHGPCDALVEIWNGMPFASPLWWRGPHAVWLHHVHGPMWNMALGDTLGRVGRLLEERLAPPLYRRVPVVTLSQSSEAELIDELGFDRARVGVVEPGIDARYSPGGSRSDTPLVVAVGRLAPVKRFPMLIRAAARARERIGDLQLVIVGEGYTRPDVVATIDEVGGHHWVRLAGHVSDDELIGLYRSAWCVASASEREGWGMTLTEAAACGTPAVVTNIAGHSDATRDELSGLLCDGEKGLTDGLVRLLGDATLRARLQAGALARAAELTWEHTAIANLEVLCTGSVSSARPTGGA</sequence>
<keyword evidence="2 6" id="KW-0808">Transferase</keyword>
<feature type="domain" description="Glycosyl transferase family 1" evidence="4">
    <location>
        <begin position="221"/>
        <end position="375"/>
    </location>
</feature>
<accession>R4Z6Y7</accession>
<dbReference type="Pfam" id="PF00534">
    <property type="entry name" value="Glycos_transf_1"/>
    <property type="match status" value="1"/>
</dbReference>
<keyword evidence="1" id="KW-0328">Glycosyltransferase</keyword>
<dbReference type="CDD" id="cd03801">
    <property type="entry name" value="GT4_PimA-like"/>
    <property type="match status" value="1"/>
</dbReference>
<dbReference type="PANTHER" id="PTHR46401">
    <property type="entry name" value="GLYCOSYLTRANSFERASE WBBK-RELATED"/>
    <property type="match status" value="1"/>
</dbReference>
<protein>
    <submittedName>
        <fullName evidence="6">Glycosyl transferase group 1</fullName>
    </submittedName>
</protein>
<evidence type="ECO:0000256" key="3">
    <source>
        <dbReference type="SAM" id="MobiDB-lite"/>
    </source>
</evidence>
<proteinExistence type="predicted"/>
<feature type="compositionally biased region" description="Polar residues" evidence="3">
    <location>
        <begin position="1"/>
        <end position="14"/>
    </location>
</feature>
<evidence type="ECO:0000313" key="7">
    <source>
        <dbReference type="Proteomes" id="UP000018291"/>
    </source>
</evidence>
<evidence type="ECO:0000259" key="5">
    <source>
        <dbReference type="Pfam" id="PF13439"/>
    </source>
</evidence>
<name>R4Z6Y7_9ACTN</name>
<dbReference type="InterPro" id="IPR028098">
    <property type="entry name" value="Glyco_trans_4-like_N"/>
</dbReference>
<dbReference type="GO" id="GO:0009103">
    <property type="term" value="P:lipopolysaccharide biosynthetic process"/>
    <property type="evidence" value="ECO:0007669"/>
    <property type="project" value="TreeGrafter"/>
</dbReference>
<evidence type="ECO:0000259" key="4">
    <source>
        <dbReference type="Pfam" id="PF00534"/>
    </source>
</evidence>
<dbReference type="Pfam" id="PF13439">
    <property type="entry name" value="Glyco_transf_4"/>
    <property type="match status" value="1"/>
</dbReference>
<organism evidence="6 7">
    <name type="scientific">Candidatus Neomicrothrix parvicella RN1</name>
    <dbReference type="NCBI Taxonomy" id="1229780"/>
    <lineage>
        <taxon>Bacteria</taxon>
        <taxon>Bacillati</taxon>
        <taxon>Actinomycetota</taxon>
        <taxon>Acidimicrobiia</taxon>
        <taxon>Acidimicrobiales</taxon>
        <taxon>Microthrixaceae</taxon>
        <taxon>Candidatus Neomicrothrix</taxon>
    </lineage>
</organism>
<dbReference type="STRING" id="1229780.BN381_50074"/>
<dbReference type="HOGENOM" id="CLU_009583_29_1_11"/>
<dbReference type="EMBL" id="CANL01000045">
    <property type="protein sequence ID" value="CCM64932.1"/>
    <property type="molecule type" value="Genomic_DNA"/>
</dbReference>
<gene>
    <name evidence="6" type="ORF">BN381_50074</name>
</gene>
<dbReference type="PANTHER" id="PTHR46401:SF2">
    <property type="entry name" value="GLYCOSYLTRANSFERASE WBBK-RELATED"/>
    <property type="match status" value="1"/>
</dbReference>
<reference evidence="6 7" key="1">
    <citation type="journal article" date="2013" name="ISME J.">
        <title>Metabolic model for the filamentous 'Candidatus Microthrix parvicella' based on genomic and metagenomic analyses.</title>
        <authorList>
            <person name="Jon McIlroy S."/>
            <person name="Kristiansen R."/>
            <person name="Albertsen M."/>
            <person name="Michael Karst S."/>
            <person name="Rossetti S."/>
            <person name="Lund Nielsen J."/>
            <person name="Tandoi V."/>
            <person name="James Seviour R."/>
            <person name="Nielsen P.H."/>
        </authorList>
    </citation>
    <scope>NUCLEOTIDE SEQUENCE [LARGE SCALE GENOMIC DNA]</scope>
    <source>
        <strain evidence="6 7">RN1</strain>
    </source>
</reference>
<evidence type="ECO:0000256" key="2">
    <source>
        <dbReference type="ARBA" id="ARBA00022679"/>
    </source>
</evidence>
<dbReference type="RefSeq" id="WP_012229293.1">
    <property type="nucleotide sequence ID" value="NZ_HG422565.1"/>
</dbReference>
<evidence type="ECO:0000256" key="1">
    <source>
        <dbReference type="ARBA" id="ARBA00022676"/>
    </source>
</evidence>
<dbReference type="Proteomes" id="UP000018291">
    <property type="component" value="Unassembled WGS sequence"/>
</dbReference>
<feature type="region of interest" description="Disordered" evidence="3">
    <location>
        <begin position="1"/>
        <end position="22"/>
    </location>
</feature>
<keyword evidence="7" id="KW-1185">Reference proteome</keyword>
<dbReference type="eggNOG" id="COG0438">
    <property type="taxonomic scope" value="Bacteria"/>
</dbReference>
<dbReference type="SUPFAM" id="SSF53756">
    <property type="entry name" value="UDP-Glycosyltransferase/glycogen phosphorylase"/>
    <property type="match status" value="1"/>
</dbReference>
<dbReference type="GO" id="GO:0016757">
    <property type="term" value="F:glycosyltransferase activity"/>
    <property type="evidence" value="ECO:0007669"/>
    <property type="project" value="UniProtKB-KW"/>
</dbReference>
<evidence type="ECO:0000313" key="6">
    <source>
        <dbReference type="EMBL" id="CCM64932.1"/>
    </source>
</evidence>
<dbReference type="InterPro" id="IPR001296">
    <property type="entry name" value="Glyco_trans_1"/>
</dbReference>